<evidence type="ECO:0000256" key="1">
    <source>
        <dbReference type="SAM" id="Phobius"/>
    </source>
</evidence>
<protein>
    <submittedName>
        <fullName evidence="2">Uncharacterized protein</fullName>
    </submittedName>
</protein>
<reference evidence="2" key="1">
    <citation type="submission" date="2019-12" db="EMBL/GenBank/DDBJ databases">
        <title>High-Quality draft genome sequences of three cyanobacteria isolated from the limestone walls of the Old Cathedral of Coimbra.</title>
        <authorList>
            <person name="Tiago I."/>
            <person name="Soares F."/>
            <person name="Portugal A."/>
        </authorList>
    </citation>
    <scope>NUCLEOTIDE SEQUENCE</scope>
    <source>
        <strain evidence="2">A</strain>
    </source>
</reference>
<dbReference type="RefSeq" id="WP_162424360.1">
    <property type="nucleotide sequence ID" value="NZ_WVIE01000020.1"/>
</dbReference>
<evidence type="ECO:0000313" key="3">
    <source>
        <dbReference type="Proteomes" id="UP000646053"/>
    </source>
</evidence>
<keyword evidence="3" id="KW-1185">Reference proteome</keyword>
<keyword evidence="1" id="KW-1133">Transmembrane helix</keyword>
<comment type="caution">
    <text evidence="2">The sequence shown here is derived from an EMBL/GenBank/DDBJ whole genome shotgun (WGS) entry which is preliminary data.</text>
</comment>
<sequence length="89" mass="9823">MNWQALNGHNGYVDLLLDLGVVGFATFMLSFGMSFVRAIAWLRLHSGTEGLYPLACLTCILLYNVTESTLVLAATSFSGYSTLWSVHQF</sequence>
<organism evidence="2 3">
    <name type="scientific">Myxacorys almedinensis A</name>
    <dbReference type="NCBI Taxonomy" id="2690445"/>
    <lineage>
        <taxon>Bacteria</taxon>
        <taxon>Bacillati</taxon>
        <taxon>Cyanobacteriota</taxon>
        <taxon>Cyanophyceae</taxon>
        <taxon>Leptolyngbyales</taxon>
        <taxon>Leptolyngbyaceae</taxon>
        <taxon>Myxacorys</taxon>
        <taxon>Myxacorys almedinensis</taxon>
    </lineage>
</organism>
<keyword evidence="1" id="KW-0472">Membrane</keyword>
<keyword evidence="1" id="KW-0812">Transmembrane</keyword>
<name>A0A8J7Z3V9_9CYAN</name>
<gene>
    <name evidence="2" type="ORF">GS601_16310</name>
</gene>
<proteinExistence type="predicted"/>
<dbReference type="Proteomes" id="UP000646053">
    <property type="component" value="Unassembled WGS sequence"/>
</dbReference>
<feature type="transmembrane region" description="Helical" evidence="1">
    <location>
        <begin position="20"/>
        <end position="39"/>
    </location>
</feature>
<dbReference type="EMBL" id="WVIE01000020">
    <property type="protein sequence ID" value="NDJ18835.1"/>
    <property type="molecule type" value="Genomic_DNA"/>
</dbReference>
<evidence type="ECO:0000313" key="2">
    <source>
        <dbReference type="EMBL" id="NDJ18835.1"/>
    </source>
</evidence>
<accession>A0A8J7Z3V9</accession>
<feature type="transmembrane region" description="Helical" evidence="1">
    <location>
        <begin position="51"/>
        <end position="74"/>
    </location>
</feature>
<dbReference type="AlphaFoldDB" id="A0A8J7Z3V9"/>